<dbReference type="SMART" id="SM00349">
    <property type="entry name" value="KRAB"/>
    <property type="match status" value="1"/>
</dbReference>
<feature type="domain" description="C2H2-type" evidence="13">
    <location>
        <begin position="534"/>
        <end position="561"/>
    </location>
</feature>
<dbReference type="PANTHER" id="PTHR23235">
    <property type="entry name" value="KRUEPPEL-LIKE TRANSCRIPTION FACTOR"/>
    <property type="match status" value="1"/>
</dbReference>
<dbReference type="InterPro" id="IPR036236">
    <property type="entry name" value="Znf_C2H2_sf"/>
</dbReference>
<keyword evidence="5" id="KW-0677">Repeat</keyword>
<evidence type="ECO:0000313" key="16">
    <source>
        <dbReference type="Proteomes" id="UP000002280"/>
    </source>
</evidence>
<dbReference type="FunFam" id="3.30.160.60:FF:000016">
    <property type="entry name" value="zinc finger protein 37 homolog"/>
    <property type="match status" value="1"/>
</dbReference>
<name>A0A5F8HFD3_MONDO</name>
<evidence type="ECO:0000256" key="11">
    <source>
        <dbReference type="PROSITE-ProRule" id="PRU00042"/>
    </source>
</evidence>
<organism evidence="15 16">
    <name type="scientific">Monodelphis domestica</name>
    <name type="common">Gray short-tailed opossum</name>
    <dbReference type="NCBI Taxonomy" id="13616"/>
    <lineage>
        <taxon>Eukaryota</taxon>
        <taxon>Metazoa</taxon>
        <taxon>Chordata</taxon>
        <taxon>Craniata</taxon>
        <taxon>Vertebrata</taxon>
        <taxon>Euteleostomi</taxon>
        <taxon>Mammalia</taxon>
        <taxon>Metatheria</taxon>
        <taxon>Didelphimorphia</taxon>
        <taxon>Didelphidae</taxon>
        <taxon>Monodelphis</taxon>
    </lineage>
</organism>
<dbReference type="InterPro" id="IPR001909">
    <property type="entry name" value="KRAB"/>
</dbReference>
<dbReference type="SMART" id="SM00355">
    <property type="entry name" value="ZnF_C2H2"/>
    <property type="match status" value="10"/>
</dbReference>
<dbReference type="PROSITE" id="PS50157">
    <property type="entry name" value="ZINC_FINGER_C2H2_2"/>
    <property type="match status" value="11"/>
</dbReference>
<feature type="domain" description="C2H2-type" evidence="13">
    <location>
        <begin position="450"/>
        <end position="477"/>
    </location>
</feature>
<feature type="domain" description="C2H2-type" evidence="13">
    <location>
        <begin position="674"/>
        <end position="701"/>
    </location>
</feature>
<evidence type="ECO:0000256" key="7">
    <source>
        <dbReference type="ARBA" id="ARBA00022833"/>
    </source>
</evidence>
<dbReference type="SUPFAM" id="SSF109640">
    <property type="entry name" value="KRAB domain (Kruppel-associated box)"/>
    <property type="match status" value="1"/>
</dbReference>
<dbReference type="Proteomes" id="UP000002280">
    <property type="component" value="Chromosome 4"/>
</dbReference>
<feature type="domain" description="C2H2-type" evidence="13">
    <location>
        <begin position="562"/>
        <end position="589"/>
    </location>
</feature>
<dbReference type="Pfam" id="PF01352">
    <property type="entry name" value="KRAB"/>
    <property type="match status" value="1"/>
</dbReference>
<feature type="domain" description="C2H2-type" evidence="13">
    <location>
        <begin position="590"/>
        <end position="617"/>
    </location>
</feature>
<evidence type="ECO:0000256" key="12">
    <source>
        <dbReference type="SAM" id="MobiDB-lite"/>
    </source>
</evidence>
<evidence type="ECO:0000259" key="13">
    <source>
        <dbReference type="PROSITE" id="PS50157"/>
    </source>
</evidence>
<comment type="similarity">
    <text evidence="3">Belongs to the krueppel C2H2-type zinc-finger protein family.</text>
</comment>
<evidence type="ECO:0000256" key="10">
    <source>
        <dbReference type="ARBA" id="ARBA00023242"/>
    </source>
</evidence>
<dbReference type="FunFam" id="3.30.160.60:FF:000295">
    <property type="entry name" value="zinc finger protein 19"/>
    <property type="match status" value="1"/>
</dbReference>
<evidence type="ECO:0000256" key="5">
    <source>
        <dbReference type="ARBA" id="ARBA00022737"/>
    </source>
</evidence>
<dbReference type="SUPFAM" id="SSF57667">
    <property type="entry name" value="beta-beta-alpha zinc fingers"/>
    <property type="match status" value="6"/>
</dbReference>
<evidence type="ECO:0000259" key="14">
    <source>
        <dbReference type="PROSITE" id="PS50805"/>
    </source>
</evidence>
<feature type="domain" description="C2H2-type" evidence="13">
    <location>
        <begin position="702"/>
        <end position="729"/>
    </location>
</feature>
<keyword evidence="16" id="KW-1185">Reference proteome</keyword>
<dbReference type="FunFam" id="3.30.160.60:FF:002254">
    <property type="entry name" value="Zinc finger protein 540"/>
    <property type="match status" value="3"/>
</dbReference>
<evidence type="ECO:0000256" key="6">
    <source>
        <dbReference type="ARBA" id="ARBA00022771"/>
    </source>
</evidence>
<dbReference type="CDD" id="cd07765">
    <property type="entry name" value="KRAB_A-box"/>
    <property type="match status" value="1"/>
</dbReference>
<dbReference type="FunFam" id="3.30.160.60:FF:000011">
    <property type="entry name" value="zinc finger protein 615 isoform X1"/>
    <property type="match status" value="1"/>
</dbReference>
<keyword evidence="7" id="KW-0862">Zinc</keyword>
<sequence>MPQALLSSCWRVLRPPNAKTLPPGRATGGAAELVPRAKPRPPTVTGLSVGGKGYPIRRQGSESRLSVVFSPSRPDRNTFILLSLPHWPDLPSPRRSPKGGVPRGCLRPVRMRRGSPGLRGWADSRGPSFGLGFPQRFLPHPADFMAGKLRLPAAGAPEHGGVSARVPLASGQVAAPARGCSGLREAVTFGDVAVDFDQEEWGYLRPPQKELYREVMLENYRNLVSLGHLHPKPDLISWLEEREEPWSQGLQEGTSRRARVREEGCSSRELAASRWSSPVSMEDLEAPARDIKLENEETFQKQERGELPRTLVKRFRGSIPESHLLGKVPVQEFHVWKHMASLIGDPPRKLMLQERGFRPLSLFHKKIQNQQRVYNYIDIEKSFSQSLCWPTRPWNYNVCESLSHYHTALLQHQRLNKGKKPYGFEQYEKAFSQSSNLTQHQRIHTGEKIFECKECGKSFKRSSHLIQHQRIHSGEKSFKCNECGTAFSQNSHLVRHQRIHTGEKPYHCKECGKAFSRSSHLIQHQRIHTGEKPYKCKECGKAFSRSSALTQHQRLHSGEKPYKCKECGKAFSWSSALTNHQRIHTGEKPYKCKECGKAFSFSSLLTKHHRIHTGEKPYECKECGKAFSQSSALIKHERIHSGEKPYECKECGTSFSWSSALIQHYRIHTGEKPYVCKQCGKAFSQSSALIKHKRIHSREKPYEYKKCGTTFHWTSALIQHQQIHSEEKS</sequence>
<dbReference type="AlphaFoldDB" id="A0A5F8HFD3"/>
<reference evidence="15" key="3">
    <citation type="submission" date="2025-09" db="UniProtKB">
        <authorList>
            <consortium name="Ensembl"/>
        </authorList>
    </citation>
    <scope>IDENTIFICATION</scope>
</reference>
<evidence type="ECO:0000256" key="2">
    <source>
        <dbReference type="ARBA" id="ARBA00004123"/>
    </source>
</evidence>
<dbReference type="GO" id="GO:0008270">
    <property type="term" value="F:zinc ion binding"/>
    <property type="evidence" value="ECO:0007669"/>
    <property type="project" value="UniProtKB-KW"/>
</dbReference>
<evidence type="ECO:0000256" key="9">
    <source>
        <dbReference type="ARBA" id="ARBA00023163"/>
    </source>
</evidence>
<dbReference type="Gene3D" id="6.10.140.140">
    <property type="match status" value="1"/>
</dbReference>
<dbReference type="InParanoid" id="A0A5F8HFD3"/>
<dbReference type="InterPro" id="IPR036051">
    <property type="entry name" value="KRAB_dom_sf"/>
</dbReference>
<protein>
    <submittedName>
        <fullName evidence="15">Zinc finger protein 383-like</fullName>
    </submittedName>
</protein>
<evidence type="ECO:0000256" key="8">
    <source>
        <dbReference type="ARBA" id="ARBA00023125"/>
    </source>
</evidence>
<reference evidence="15 16" key="1">
    <citation type="journal article" date="2007" name="Nature">
        <title>Genome of the marsupial Monodelphis domestica reveals innovation in non-coding sequences.</title>
        <authorList>
            <person name="Mikkelsen T.S."/>
            <person name="Wakefield M.J."/>
            <person name="Aken B."/>
            <person name="Amemiya C.T."/>
            <person name="Chang J.L."/>
            <person name="Duke S."/>
            <person name="Garber M."/>
            <person name="Gentles A.J."/>
            <person name="Goodstadt L."/>
            <person name="Heger A."/>
            <person name="Jurka J."/>
            <person name="Kamal M."/>
            <person name="Mauceli E."/>
            <person name="Searle S.M."/>
            <person name="Sharpe T."/>
            <person name="Baker M.L."/>
            <person name="Batzer M.A."/>
            <person name="Benos P.V."/>
            <person name="Belov K."/>
            <person name="Clamp M."/>
            <person name="Cook A."/>
            <person name="Cuff J."/>
            <person name="Das R."/>
            <person name="Davidow L."/>
            <person name="Deakin J.E."/>
            <person name="Fazzari M.J."/>
            <person name="Glass J.L."/>
            <person name="Grabherr M."/>
            <person name="Greally J.M."/>
            <person name="Gu W."/>
            <person name="Hore T.A."/>
            <person name="Huttley G.A."/>
            <person name="Kleber M."/>
            <person name="Jirtle R.L."/>
            <person name="Koina E."/>
            <person name="Lee J.T."/>
            <person name="Mahony S."/>
            <person name="Marra M.A."/>
            <person name="Miller R.D."/>
            <person name="Nicholls R.D."/>
            <person name="Oda M."/>
            <person name="Papenfuss A.T."/>
            <person name="Parra Z.E."/>
            <person name="Pollock D.D."/>
            <person name="Ray D.A."/>
            <person name="Schein J.E."/>
            <person name="Speed T.P."/>
            <person name="Thompson K."/>
            <person name="VandeBerg J.L."/>
            <person name="Wade C.M."/>
            <person name="Walker J.A."/>
            <person name="Waters P.D."/>
            <person name="Webber C."/>
            <person name="Weidman J.R."/>
            <person name="Xie X."/>
            <person name="Zody M.C."/>
            <person name="Baldwin J."/>
            <person name="Abdouelleil A."/>
            <person name="Abdulkadir J."/>
            <person name="Abebe A."/>
            <person name="Abera B."/>
            <person name="Abreu J."/>
            <person name="Acer S.C."/>
            <person name="Aftuck L."/>
            <person name="Alexander A."/>
            <person name="An P."/>
            <person name="Anderson E."/>
            <person name="Anderson S."/>
            <person name="Arachi H."/>
            <person name="Azer M."/>
            <person name="Bachantsang P."/>
            <person name="Barry A."/>
            <person name="Bayul T."/>
            <person name="Berlin A."/>
            <person name="Bessette D."/>
            <person name="Bloom T."/>
            <person name="Bloom T."/>
            <person name="Boguslavskiy L."/>
            <person name="Bonnet C."/>
            <person name="Boukhgalter B."/>
            <person name="Bourzgui I."/>
            <person name="Brown A."/>
            <person name="Cahill P."/>
            <person name="Channer S."/>
            <person name="Cheshatsang Y."/>
            <person name="Chuda L."/>
            <person name="Citroen M."/>
            <person name="Collymore A."/>
            <person name="Cooke P."/>
            <person name="Costello M."/>
            <person name="D'Aco K."/>
            <person name="Daza R."/>
            <person name="De Haan G."/>
            <person name="DeGray S."/>
            <person name="DeMaso C."/>
            <person name="Dhargay N."/>
            <person name="Dooley K."/>
            <person name="Dooley E."/>
            <person name="Doricent M."/>
            <person name="Dorje P."/>
            <person name="Dorjee K."/>
            <person name="Dupes A."/>
            <person name="Elong R."/>
            <person name="Falk J."/>
            <person name="Farina A."/>
            <person name="Faro S."/>
            <person name="Ferguson D."/>
            <person name="Fisher S."/>
            <person name="Foley C.D."/>
            <person name="Franke A."/>
            <person name="Friedrich D."/>
            <person name="Gadbois L."/>
            <person name="Gearin G."/>
            <person name="Gearin C.R."/>
            <person name="Giannoukos G."/>
            <person name="Goode T."/>
            <person name="Graham J."/>
            <person name="Grandbois E."/>
            <person name="Grewal S."/>
            <person name="Gyaltsen K."/>
            <person name="Hafez N."/>
            <person name="Hagos B."/>
            <person name="Hall J."/>
            <person name="Henson C."/>
            <person name="Hollinger A."/>
            <person name="Honan T."/>
            <person name="Huard M.D."/>
            <person name="Hughes L."/>
            <person name="Hurhula B."/>
            <person name="Husby M.E."/>
            <person name="Kamat A."/>
            <person name="Kanga B."/>
            <person name="Kashin S."/>
            <person name="Khazanovich D."/>
            <person name="Kisner P."/>
            <person name="Lance K."/>
            <person name="Lara M."/>
            <person name="Lee W."/>
            <person name="Lennon N."/>
            <person name="Letendre F."/>
            <person name="LeVine R."/>
            <person name="Lipovsky A."/>
            <person name="Liu X."/>
            <person name="Liu J."/>
            <person name="Liu S."/>
            <person name="Lokyitsang T."/>
            <person name="Lokyitsang Y."/>
            <person name="Lubonja R."/>
            <person name="Lui A."/>
            <person name="MacDonald P."/>
            <person name="Magnisalis V."/>
            <person name="Maru K."/>
            <person name="Matthews C."/>
            <person name="McCusker W."/>
            <person name="McDonough S."/>
            <person name="Mehta T."/>
            <person name="Meldrim J."/>
            <person name="Meneus L."/>
            <person name="Mihai O."/>
            <person name="Mihalev A."/>
            <person name="Mihova T."/>
            <person name="Mittelman R."/>
            <person name="Mlenga V."/>
            <person name="Montmayeur A."/>
            <person name="Mulrain L."/>
            <person name="Navidi A."/>
            <person name="Naylor J."/>
            <person name="Negash T."/>
            <person name="Nguyen T."/>
            <person name="Nguyen N."/>
            <person name="Nicol R."/>
            <person name="Norbu C."/>
            <person name="Norbu N."/>
            <person name="Novod N."/>
            <person name="O'Neill B."/>
            <person name="Osman S."/>
            <person name="Markiewicz E."/>
            <person name="Oyono O.L."/>
            <person name="Patti C."/>
            <person name="Phunkhang P."/>
            <person name="Pierre F."/>
            <person name="Priest M."/>
            <person name="Raghuraman S."/>
            <person name="Rege F."/>
            <person name="Reyes R."/>
            <person name="Rise C."/>
            <person name="Rogov P."/>
            <person name="Ross K."/>
            <person name="Ryan E."/>
            <person name="Settipalli S."/>
            <person name="Shea T."/>
            <person name="Sherpa N."/>
            <person name="Shi L."/>
            <person name="Shih D."/>
            <person name="Sparrow T."/>
            <person name="Spaulding J."/>
            <person name="Stalker J."/>
            <person name="Stange-Thomann N."/>
            <person name="Stavropoulos S."/>
            <person name="Stone C."/>
            <person name="Strader C."/>
            <person name="Tesfaye S."/>
            <person name="Thomson T."/>
            <person name="Thoulutsang Y."/>
            <person name="Thoulutsang D."/>
            <person name="Topham K."/>
            <person name="Topping I."/>
            <person name="Tsamla T."/>
            <person name="Vassiliev H."/>
            <person name="Vo A."/>
            <person name="Wangchuk T."/>
            <person name="Wangdi T."/>
            <person name="Weiand M."/>
            <person name="Wilkinson J."/>
            <person name="Wilson A."/>
            <person name="Yadav S."/>
            <person name="Young G."/>
            <person name="Yu Q."/>
            <person name="Zembek L."/>
            <person name="Zhong D."/>
            <person name="Zimmer A."/>
            <person name="Zwirko Z."/>
            <person name="Jaffe D.B."/>
            <person name="Alvarez P."/>
            <person name="Brockman W."/>
            <person name="Butler J."/>
            <person name="Chin C."/>
            <person name="Gnerre S."/>
            <person name="MacCallum I."/>
            <person name="Graves J.A."/>
            <person name="Ponting C.P."/>
            <person name="Breen M."/>
            <person name="Samollow P.B."/>
            <person name="Lander E.S."/>
            <person name="Lindblad-Toh K."/>
        </authorList>
    </citation>
    <scope>NUCLEOTIDE SEQUENCE [LARGE SCALE GENOMIC DNA]</scope>
</reference>
<feature type="domain" description="C2H2-type" evidence="13">
    <location>
        <begin position="618"/>
        <end position="645"/>
    </location>
</feature>
<dbReference type="GO" id="GO:0003700">
    <property type="term" value="F:DNA-binding transcription factor activity"/>
    <property type="evidence" value="ECO:0000318"/>
    <property type="project" value="GO_Central"/>
</dbReference>
<dbReference type="Ensembl" id="ENSMODT00000066485.1">
    <property type="protein sequence ID" value="ENSMODP00000058215.1"/>
    <property type="gene ID" value="ENSMODG00000048523.1"/>
</dbReference>
<feature type="domain" description="KRAB" evidence="14">
    <location>
        <begin position="187"/>
        <end position="258"/>
    </location>
</feature>
<dbReference type="Pfam" id="PF00096">
    <property type="entry name" value="zf-C2H2"/>
    <property type="match status" value="9"/>
</dbReference>
<evidence type="ECO:0000256" key="3">
    <source>
        <dbReference type="ARBA" id="ARBA00006991"/>
    </source>
</evidence>
<evidence type="ECO:0000256" key="1">
    <source>
        <dbReference type="ARBA" id="ARBA00003767"/>
    </source>
</evidence>
<dbReference type="Gene3D" id="3.30.160.60">
    <property type="entry name" value="Classic Zinc Finger"/>
    <property type="match status" value="11"/>
</dbReference>
<keyword evidence="10" id="KW-0539">Nucleus</keyword>
<evidence type="ECO:0000313" key="15">
    <source>
        <dbReference type="Ensembl" id="ENSMODP00000058215.1"/>
    </source>
</evidence>
<dbReference type="GeneTree" id="ENSGT00940000153104"/>
<dbReference type="GO" id="GO:0000978">
    <property type="term" value="F:RNA polymerase II cis-regulatory region sequence-specific DNA binding"/>
    <property type="evidence" value="ECO:0000318"/>
    <property type="project" value="GO_Central"/>
</dbReference>
<keyword evidence="9" id="KW-0804">Transcription</keyword>
<dbReference type="FunFam" id="3.30.160.60:FF:002107">
    <property type="entry name" value="Zinc finger protein 484"/>
    <property type="match status" value="1"/>
</dbReference>
<feature type="domain" description="C2H2-type" evidence="13">
    <location>
        <begin position="422"/>
        <end position="449"/>
    </location>
</feature>
<dbReference type="Bgee" id="ENSMODG00000048523">
    <property type="expression patterns" value="Expressed in skeleton of lower jaw and 21 other cell types or tissues"/>
</dbReference>
<dbReference type="FunFam" id="3.30.160.60:FF:000557">
    <property type="entry name" value="zinc finger and SCAN domain-containing protein 29"/>
    <property type="match status" value="1"/>
</dbReference>
<dbReference type="FunFam" id="3.30.160.60:FF:002090">
    <property type="entry name" value="Zinc finger protein 473"/>
    <property type="match status" value="1"/>
</dbReference>
<feature type="domain" description="C2H2-type" evidence="13">
    <location>
        <begin position="478"/>
        <end position="505"/>
    </location>
</feature>
<dbReference type="FunFam" id="3.30.160.60:FF:000058">
    <property type="entry name" value="Zinc finger protein 2 homolog"/>
    <property type="match status" value="1"/>
</dbReference>
<keyword evidence="6 11" id="KW-0863">Zinc-finger</keyword>
<dbReference type="PROSITE" id="PS50805">
    <property type="entry name" value="KRAB"/>
    <property type="match status" value="1"/>
</dbReference>
<dbReference type="PANTHER" id="PTHR23235:SF178">
    <property type="entry name" value="C2H2-TYPE DOMAIN-CONTAINING PROTEIN-RELATED"/>
    <property type="match status" value="1"/>
</dbReference>
<keyword evidence="4" id="KW-0479">Metal-binding</keyword>
<accession>A0A5F8HFD3</accession>
<evidence type="ECO:0000256" key="4">
    <source>
        <dbReference type="ARBA" id="ARBA00022723"/>
    </source>
</evidence>
<dbReference type="PROSITE" id="PS00028">
    <property type="entry name" value="ZINC_FINGER_C2H2_1"/>
    <property type="match status" value="9"/>
</dbReference>
<dbReference type="InterPro" id="IPR013087">
    <property type="entry name" value="Znf_C2H2_type"/>
</dbReference>
<feature type="region of interest" description="Disordered" evidence="12">
    <location>
        <begin position="18"/>
        <end position="52"/>
    </location>
</feature>
<comment type="subcellular location">
    <subcellularLocation>
        <location evidence="2">Nucleus</location>
    </subcellularLocation>
</comment>
<keyword evidence="8" id="KW-0238">DNA-binding</keyword>
<gene>
    <name evidence="15" type="primary">LOC100025123</name>
</gene>
<dbReference type="GO" id="GO:0006357">
    <property type="term" value="P:regulation of transcription by RNA polymerase II"/>
    <property type="evidence" value="ECO:0000318"/>
    <property type="project" value="GO_Central"/>
</dbReference>
<dbReference type="FunFam" id="3.30.160.60:FF:000737">
    <property type="entry name" value="Zinc finger protein 565"/>
    <property type="match status" value="1"/>
</dbReference>
<dbReference type="OMA" id="ENLSHYH"/>
<dbReference type="GO" id="GO:0005634">
    <property type="term" value="C:nucleus"/>
    <property type="evidence" value="ECO:0007669"/>
    <property type="project" value="UniProtKB-SubCell"/>
</dbReference>
<feature type="domain" description="C2H2-type" evidence="13">
    <location>
        <begin position="506"/>
        <end position="533"/>
    </location>
</feature>
<feature type="domain" description="C2H2-type" evidence="13">
    <location>
        <begin position="646"/>
        <end position="673"/>
    </location>
</feature>
<reference evidence="15" key="2">
    <citation type="submission" date="2025-08" db="UniProtKB">
        <authorList>
            <consortium name="Ensembl"/>
        </authorList>
    </citation>
    <scope>IDENTIFICATION</scope>
</reference>
<comment type="function">
    <text evidence="1">May be involved in transcriptional regulation.</text>
</comment>
<proteinExistence type="inferred from homology"/>